<comment type="caution">
    <text evidence="1">The sequence shown here is derived from an EMBL/GenBank/DDBJ whole genome shotgun (WGS) entry which is preliminary data.</text>
</comment>
<organism evidence="1 2">
    <name type="scientific">Lysinibacillus zambalensis</name>
    <dbReference type="NCBI Taxonomy" id="3160866"/>
    <lineage>
        <taxon>Bacteria</taxon>
        <taxon>Bacillati</taxon>
        <taxon>Bacillota</taxon>
        <taxon>Bacilli</taxon>
        <taxon>Bacillales</taxon>
        <taxon>Bacillaceae</taxon>
        <taxon>Lysinibacillus</taxon>
    </lineage>
</organism>
<sequence length="83" mass="9544">MKKSNEDITNKPIIIGEIVRIEGGRFLVEDKTEKLSDDRPYAIWFSTDEIESLKEGQNVSVWTNAIEESYPEQADAKKIEINE</sequence>
<keyword evidence="2" id="KW-1185">Reference proteome</keyword>
<dbReference type="InterPro" id="IPR021598">
    <property type="entry name" value="DUF3221"/>
</dbReference>
<dbReference type="RefSeq" id="WP_349657844.1">
    <property type="nucleotide sequence ID" value="NZ_JBEGDG010000001.1"/>
</dbReference>
<evidence type="ECO:0000313" key="1">
    <source>
        <dbReference type="EMBL" id="MEQ6353046.1"/>
    </source>
</evidence>
<dbReference type="Pfam" id="PF11518">
    <property type="entry name" value="DUF3221"/>
    <property type="match status" value="1"/>
</dbReference>
<dbReference type="Gene3D" id="2.40.50.140">
    <property type="entry name" value="Nucleic acid-binding proteins"/>
    <property type="match status" value="1"/>
</dbReference>
<reference evidence="1 2" key="1">
    <citation type="submission" date="2024-06" db="EMBL/GenBank/DDBJ databases">
        <title>Lysinibacillus zambalefons sp. nov., a Novel Firmicute Isolated from the Poon Bato Zambales Hyperalkaline Spring.</title>
        <authorList>
            <person name="Aja J.A."/>
            <person name="Lazaro J.E.H."/>
            <person name="Llorin L.D."/>
            <person name="Lim K.R."/>
            <person name="Teodosio J."/>
            <person name="Dalisay D.S."/>
        </authorList>
    </citation>
    <scope>NUCLEOTIDE SEQUENCE [LARGE SCALE GENOMIC DNA]</scope>
    <source>
        <strain evidence="1 2">M3</strain>
    </source>
</reference>
<dbReference type="EMBL" id="JBEGDG010000001">
    <property type="protein sequence ID" value="MEQ6353046.1"/>
    <property type="molecule type" value="Genomic_DNA"/>
</dbReference>
<dbReference type="InterPro" id="IPR012340">
    <property type="entry name" value="NA-bd_OB-fold"/>
</dbReference>
<accession>A0ABV1MKK9</accession>
<proteinExistence type="predicted"/>
<protein>
    <submittedName>
        <fullName evidence="1">DUF3221 domain-containing protein</fullName>
    </submittedName>
</protein>
<name>A0ABV1MKK9_9BACI</name>
<gene>
    <name evidence="1" type="ORF">ABNX05_00260</name>
</gene>
<dbReference type="Proteomes" id="UP001478862">
    <property type="component" value="Unassembled WGS sequence"/>
</dbReference>
<evidence type="ECO:0000313" key="2">
    <source>
        <dbReference type="Proteomes" id="UP001478862"/>
    </source>
</evidence>